<keyword evidence="2" id="KW-1185">Reference proteome</keyword>
<reference evidence="1" key="1">
    <citation type="submission" date="2021-07" db="EMBL/GenBank/DDBJ databases">
        <title>Elsinoe batatas strain:CRI-CJ2 Genome sequencing and assembly.</title>
        <authorList>
            <person name="Huang L."/>
        </authorList>
    </citation>
    <scope>NUCLEOTIDE SEQUENCE</scope>
    <source>
        <strain evidence="1">CRI-CJ2</strain>
    </source>
</reference>
<gene>
    <name evidence="1" type="ORF">KVT40_008497</name>
</gene>
<dbReference type="AlphaFoldDB" id="A0A8K0PBL1"/>
<sequence length="773" mass="88138">MLAEVEASRGQGLPTATFQAIAGFLEDAKPKPVYMQYSSVRFVYEILEKPNWNLEVGRIADTWVQNEANIKRAEKAVGRTLRPRTRAMSGGTTANQSSCHWRPLLSISVKHARPTASESRLYIRPHIIIDRRKHGCLHKSGAYVMVVRYAAITMGSTYYHNFGKVIEELKFATLGAPSAFLYSDSETLHWRTDIIDDDTSSLARRWRRVLAIVMLLRHLQSWSMLINQMSYGQEMVPPHPRSRTERFLNMIAWSTDPGLVLRINQLEEFQGVQRYNGFPDICFTTFFMLSDLKDNMTMAEMRELLLHFVDDPQCLDIYEDNTSNEVFTAFRLPKNPLDLVNIHPRDLLATFYHCLRPDLKSMFCLICALGTQRIPALVFDLALRSQSHWTTQGLRAEIDVPPITDLLRGGNWRDRLYELEPFIIVEYRYGPQENFQISHLFSSVAMDLLSQETRRVWLRIVRDLLLYLVPNIASWSTCCNDMARVLDLRRLFHHVIFLDPVEDNVGPWPRLAGECGIAITSCLPPNRRMLHLKQSWRLYQSDPELLLQAHFERSMALHLLRLFPSSEKALSSILAVATQADRTPLSNAILGHAYALHLQNILAASKDEPLKLPSFDDSSSVLTWLDSTTEVASLAEARARVDVLGLLLSFDGGILDIAFYVGELEEAMEIAKMEEEDDLLHVTRCRLVGKGEGDRVELGLRRSLDTWNETGKNNNIRRQVTAALAEQLAISGEKDAARPFLTQTRALISAVGSIWYDDEVVNDVIDRIKRLLD</sequence>
<protein>
    <submittedName>
        <fullName evidence="1">Uncharacterized protein</fullName>
    </submittedName>
</protein>
<accession>A0A8K0PBL1</accession>
<organism evidence="1 2">
    <name type="scientific">Elsinoe batatas</name>
    <dbReference type="NCBI Taxonomy" id="2601811"/>
    <lineage>
        <taxon>Eukaryota</taxon>
        <taxon>Fungi</taxon>
        <taxon>Dikarya</taxon>
        <taxon>Ascomycota</taxon>
        <taxon>Pezizomycotina</taxon>
        <taxon>Dothideomycetes</taxon>
        <taxon>Dothideomycetidae</taxon>
        <taxon>Myriangiales</taxon>
        <taxon>Elsinoaceae</taxon>
        <taxon>Elsinoe</taxon>
    </lineage>
</organism>
<dbReference type="OrthoDB" id="3969368at2759"/>
<dbReference type="EMBL" id="JAESVG020000010">
    <property type="protein sequence ID" value="KAG8623521.1"/>
    <property type="molecule type" value="Genomic_DNA"/>
</dbReference>
<evidence type="ECO:0000313" key="1">
    <source>
        <dbReference type="EMBL" id="KAG8623521.1"/>
    </source>
</evidence>
<dbReference type="Proteomes" id="UP000809789">
    <property type="component" value="Unassembled WGS sequence"/>
</dbReference>
<name>A0A8K0PBL1_9PEZI</name>
<comment type="caution">
    <text evidence="1">The sequence shown here is derived from an EMBL/GenBank/DDBJ whole genome shotgun (WGS) entry which is preliminary data.</text>
</comment>
<proteinExistence type="predicted"/>
<evidence type="ECO:0000313" key="2">
    <source>
        <dbReference type="Proteomes" id="UP000809789"/>
    </source>
</evidence>